<evidence type="ECO:0000313" key="2">
    <source>
        <dbReference type="EMBL" id="MFE9605139.1"/>
    </source>
</evidence>
<dbReference type="EMBL" id="JBIAHM010000018">
    <property type="protein sequence ID" value="MFE9605139.1"/>
    <property type="molecule type" value="Genomic_DNA"/>
</dbReference>
<accession>A0ABW6MG83</accession>
<organism evidence="2 3">
    <name type="scientific">Streptomyces hokutonensis</name>
    <dbReference type="NCBI Taxonomy" id="1306990"/>
    <lineage>
        <taxon>Bacteria</taxon>
        <taxon>Bacillati</taxon>
        <taxon>Actinomycetota</taxon>
        <taxon>Actinomycetes</taxon>
        <taxon>Kitasatosporales</taxon>
        <taxon>Streptomycetaceae</taxon>
        <taxon>Streptomyces</taxon>
    </lineage>
</organism>
<dbReference type="Gene3D" id="3.30.310.50">
    <property type="entry name" value="Alpha-D-phosphohexomutase, C-terminal domain"/>
    <property type="match status" value="1"/>
</dbReference>
<comment type="caution">
    <text evidence="2">The sequence shown here is derived from an EMBL/GenBank/DDBJ whole genome shotgun (WGS) entry which is preliminary data.</text>
</comment>
<dbReference type="Proteomes" id="UP001601303">
    <property type="component" value="Unassembled WGS sequence"/>
</dbReference>
<evidence type="ECO:0000256" key="1">
    <source>
        <dbReference type="SAM" id="Phobius"/>
    </source>
</evidence>
<feature type="transmembrane region" description="Helical" evidence="1">
    <location>
        <begin position="140"/>
        <end position="162"/>
    </location>
</feature>
<name>A0ABW6MG83_9ACTN</name>
<keyword evidence="1" id="KW-0812">Transmembrane</keyword>
<reference evidence="2 3" key="1">
    <citation type="submission" date="2024-10" db="EMBL/GenBank/DDBJ databases">
        <title>The Natural Products Discovery Center: Release of the First 8490 Sequenced Strains for Exploring Actinobacteria Biosynthetic Diversity.</title>
        <authorList>
            <person name="Kalkreuter E."/>
            <person name="Kautsar S.A."/>
            <person name="Yang D."/>
            <person name="Bader C.D."/>
            <person name="Teijaro C.N."/>
            <person name="Fluegel L."/>
            <person name="Davis C.M."/>
            <person name="Simpson J.R."/>
            <person name="Lauterbach L."/>
            <person name="Steele A.D."/>
            <person name="Gui C."/>
            <person name="Meng S."/>
            <person name="Li G."/>
            <person name="Viehrig K."/>
            <person name="Ye F."/>
            <person name="Su P."/>
            <person name="Kiefer A.F."/>
            <person name="Nichols A."/>
            <person name="Cepeda A.J."/>
            <person name="Yan W."/>
            <person name="Fan B."/>
            <person name="Jiang Y."/>
            <person name="Adhikari A."/>
            <person name="Zheng C.-J."/>
            <person name="Schuster L."/>
            <person name="Cowan T.M."/>
            <person name="Smanski M.J."/>
            <person name="Chevrette M.G."/>
            <person name="De Carvalho L.P.S."/>
            <person name="Shen B."/>
        </authorList>
    </citation>
    <scope>NUCLEOTIDE SEQUENCE [LARGE SCALE GENOMIC DNA]</scope>
    <source>
        <strain evidence="2 3">NPDC006488</strain>
    </source>
</reference>
<dbReference type="InterPro" id="IPR014543">
    <property type="entry name" value="UCP028291"/>
</dbReference>
<gene>
    <name evidence="2" type="ORF">ACFYNQ_42165</name>
</gene>
<evidence type="ECO:0000313" key="3">
    <source>
        <dbReference type="Proteomes" id="UP001601303"/>
    </source>
</evidence>
<feature type="transmembrane region" description="Helical" evidence="1">
    <location>
        <begin position="168"/>
        <end position="190"/>
    </location>
</feature>
<sequence>MLTAEARIATERPTRYLVQLCKHFDNKGRHLTHRPRTHTPPDAPDIRPDEIQVEWTDSDGTLRLPWGQCTLRATPGMLRVRVEAEDQESLGRLQDLVTTHIGRFSRRDPLTVDWNPSEATVDQPGEATPARQRHGGRTKFVVIGVTTVALALHLALGGTVLAQMSWTGWVVGFLATVVVVKVALLGRLALHHHGRRTG</sequence>
<proteinExistence type="predicted"/>
<dbReference type="Pfam" id="PF09981">
    <property type="entry name" value="DUF2218"/>
    <property type="match status" value="1"/>
</dbReference>
<dbReference type="RefSeq" id="WP_388113963.1">
    <property type="nucleotide sequence ID" value="NZ_JBIAHM010000018.1"/>
</dbReference>
<keyword evidence="1" id="KW-1133">Transmembrane helix</keyword>
<keyword evidence="3" id="KW-1185">Reference proteome</keyword>
<keyword evidence="1" id="KW-0472">Membrane</keyword>
<protein>
    <submittedName>
        <fullName evidence="2">DUF2218 domain-containing protein</fullName>
    </submittedName>
</protein>